<keyword evidence="2" id="KW-1133">Transmembrane helix</keyword>
<keyword evidence="2" id="KW-0472">Membrane</keyword>
<name>A0A8X7Q9A8_BRACI</name>
<feature type="transmembrane region" description="Helical" evidence="2">
    <location>
        <begin position="103"/>
        <end position="122"/>
    </location>
</feature>
<dbReference type="Proteomes" id="UP000886595">
    <property type="component" value="Unassembled WGS sequence"/>
</dbReference>
<reference evidence="3 4" key="1">
    <citation type="submission" date="2020-02" db="EMBL/GenBank/DDBJ databases">
        <authorList>
            <person name="Ma Q."/>
            <person name="Huang Y."/>
            <person name="Song X."/>
            <person name="Pei D."/>
        </authorList>
    </citation>
    <scope>NUCLEOTIDE SEQUENCE [LARGE SCALE GENOMIC DNA]</scope>
    <source>
        <strain evidence="3">Sxm20200214</strain>
        <tissue evidence="3">Leaf</tissue>
    </source>
</reference>
<feature type="region of interest" description="Disordered" evidence="1">
    <location>
        <begin position="25"/>
        <end position="70"/>
    </location>
</feature>
<keyword evidence="2" id="KW-0812">Transmembrane</keyword>
<evidence type="ECO:0000313" key="4">
    <source>
        <dbReference type="Proteomes" id="UP000886595"/>
    </source>
</evidence>
<evidence type="ECO:0000313" key="3">
    <source>
        <dbReference type="EMBL" id="KAG2263943.1"/>
    </source>
</evidence>
<dbReference type="AlphaFoldDB" id="A0A8X7Q9A8"/>
<organism evidence="3 4">
    <name type="scientific">Brassica carinata</name>
    <name type="common">Ethiopian mustard</name>
    <name type="synonym">Abyssinian cabbage</name>
    <dbReference type="NCBI Taxonomy" id="52824"/>
    <lineage>
        <taxon>Eukaryota</taxon>
        <taxon>Viridiplantae</taxon>
        <taxon>Streptophyta</taxon>
        <taxon>Embryophyta</taxon>
        <taxon>Tracheophyta</taxon>
        <taxon>Spermatophyta</taxon>
        <taxon>Magnoliopsida</taxon>
        <taxon>eudicotyledons</taxon>
        <taxon>Gunneridae</taxon>
        <taxon>Pentapetalae</taxon>
        <taxon>rosids</taxon>
        <taxon>malvids</taxon>
        <taxon>Brassicales</taxon>
        <taxon>Brassicaceae</taxon>
        <taxon>Brassiceae</taxon>
        <taxon>Brassica</taxon>
    </lineage>
</organism>
<proteinExistence type="predicted"/>
<dbReference type="EMBL" id="JAAMPC010000014">
    <property type="protein sequence ID" value="KAG2263943.1"/>
    <property type="molecule type" value="Genomic_DNA"/>
</dbReference>
<keyword evidence="4" id="KW-1185">Reference proteome</keyword>
<evidence type="ECO:0000256" key="2">
    <source>
        <dbReference type="SAM" id="Phobius"/>
    </source>
</evidence>
<evidence type="ECO:0000256" key="1">
    <source>
        <dbReference type="SAM" id="MobiDB-lite"/>
    </source>
</evidence>
<sequence>MYRERGTVGTKSEVVDRKRVVNEVRDNRASHSMSQPVNGKGKAASNSVMIGKQLHDQNNSRDSRSGSLSKTTISDGEIRLLCLYCCCESLDSIRVRYLGSAPVSQFGFLTYDLLCFLIWVSLKHLKLN</sequence>
<comment type="caution">
    <text evidence="3">The sequence shown here is derived from an EMBL/GenBank/DDBJ whole genome shotgun (WGS) entry which is preliminary data.</text>
</comment>
<protein>
    <submittedName>
        <fullName evidence="3">Uncharacterized protein</fullName>
    </submittedName>
</protein>
<gene>
    <name evidence="3" type="ORF">Bca52824_071022</name>
</gene>
<feature type="compositionally biased region" description="Basic and acidic residues" evidence="1">
    <location>
        <begin position="53"/>
        <end position="64"/>
    </location>
</feature>
<accession>A0A8X7Q9A8</accession>